<dbReference type="GO" id="GO:0008930">
    <property type="term" value="F:methylthioadenosine nucleosidase activity"/>
    <property type="evidence" value="ECO:0007669"/>
    <property type="project" value="TreeGrafter"/>
</dbReference>
<dbReference type="Pfam" id="PF01048">
    <property type="entry name" value="PNP_UDP_1"/>
    <property type="match status" value="1"/>
</dbReference>
<dbReference type="PANTHER" id="PTHR46832">
    <property type="entry name" value="5'-METHYLTHIOADENOSINE/S-ADENOSYLHOMOCYSTEINE NUCLEOSIDASE"/>
    <property type="match status" value="1"/>
</dbReference>
<dbReference type="CDD" id="cd09008">
    <property type="entry name" value="MTAN"/>
    <property type="match status" value="1"/>
</dbReference>
<dbReference type="GO" id="GO:0019284">
    <property type="term" value="P:L-methionine salvage from S-adenosylmethionine"/>
    <property type="evidence" value="ECO:0007669"/>
    <property type="project" value="TreeGrafter"/>
</dbReference>
<proteinExistence type="predicted"/>
<dbReference type="SUPFAM" id="SSF53167">
    <property type="entry name" value="Purine and uridine phosphorylases"/>
    <property type="match status" value="1"/>
</dbReference>
<sequence>MDQNLEYRKQQEKEERLFMKNNLLKKYGALATTIVLSFSILAGCNASPKQVTEAKSNQNPILIQGPMPIEAEKFAKRLKNVKEEKSGSFVFYKGTVDNYPVIVAKTGKGMENTAAATAVAIEKYKPIAIINQGTSGGHDPNLNVFDIVLGKQVANIGSLKTTNMNENQGIEPAKWISMDLMASEGSAGEDPNAEKIRYYEGDKDLLAAANAVKDKYTKGKVVEGTIGSADVWNNEVDRIKWFHTKYGTSVEEMEGAAAAQIAKAYDVPFLGIRVLSNNKTNGGKYNPNTAAANQEYVYEVVKKYIDSIPNK</sequence>
<accession>C2XWD1</accession>
<dbReference type="EMBL" id="ACMP01000083">
    <property type="protein sequence ID" value="EEL70192.1"/>
    <property type="molecule type" value="Genomic_DNA"/>
</dbReference>
<dbReference type="Proteomes" id="UP000001753">
    <property type="component" value="Chromosome"/>
</dbReference>
<dbReference type="PANTHER" id="PTHR46832:SF1">
    <property type="entry name" value="5'-METHYLTHIOADENOSINE_S-ADENOSYLHOMOCYSTEINE NUCLEOSIDASE"/>
    <property type="match status" value="1"/>
</dbReference>
<feature type="domain" description="Nucleoside phosphorylase" evidence="1">
    <location>
        <begin position="60"/>
        <end position="303"/>
    </location>
</feature>
<dbReference type="InterPro" id="IPR035994">
    <property type="entry name" value="Nucleoside_phosphorylase_sf"/>
</dbReference>
<comment type="caution">
    <text evidence="2">The sequence shown here is derived from an EMBL/GenBank/DDBJ whole genome shotgun (WGS) entry which is preliminary data.</text>
</comment>
<name>C2XWD1_BACMY</name>
<organism evidence="2">
    <name type="scientific">Bacillus mycoides</name>
    <dbReference type="NCBI Taxonomy" id="1405"/>
    <lineage>
        <taxon>Bacteria</taxon>
        <taxon>Bacillati</taxon>
        <taxon>Bacillota</taxon>
        <taxon>Bacilli</taxon>
        <taxon>Bacillales</taxon>
        <taxon>Bacillaceae</taxon>
        <taxon>Bacillus</taxon>
        <taxon>Bacillus cereus group</taxon>
    </lineage>
</organism>
<dbReference type="HOGENOM" id="CLU_031248_1_0_9"/>
<dbReference type="GO" id="GO:0009116">
    <property type="term" value="P:nucleoside metabolic process"/>
    <property type="evidence" value="ECO:0007669"/>
    <property type="project" value="InterPro"/>
</dbReference>
<reference evidence="2" key="1">
    <citation type="journal article" date="2012" name="Genome Res.">
        <title>Genomic characterization of the Bacillus cereus sensu lato species: Backdrop to the evolution of Bacillus anthracis.</title>
        <authorList>
            <person name="Zwick M.E."/>
            <person name="Joseph S.J."/>
            <person name="Didelot X."/>
            <person name="Chen P.E."/>
            <person name="Bishop-Lilly K.A."/>
            <person name="Stewart A.C."/>
            <person name="Willner K."/>
            <person name="Nolan N."/>
            <person name="Lentz S."/>
            <person name="Thomason M.K."/>
            <person name="Sozhamannan S."/>
            <person name="Mateczun A.J."/>
            <person name="Du L."/>
            <person name="Read T.D."/>
        </authorList>
    </citation>
    <scope>NUCLEOTIDE SEQUENCE [LARGE SCALE GENOMIC DNA]</scope>
    <source>
        <strain evidence="2">AH603</strain>
    </source>
</reference>
<dbReference type="AlphaFoldDB" id="C2XWD1"/>
<dbReference type="Gene3D" id="3.40.50.1580">
    <property type="entry name" value="Nucleoside phosphorylase domain"/>
    <property type="match status" value="1"/>
</dbReference>
<evidence type="ECO:0000259" key="1">
    <source>
        <dbReference type="Pfam" id="PF01048"/>
    </source>
</evidence>
<evidence type="ECO:0000313" key="2">
    <source>
        <dbReference type="EMBL" id="EEL70192.1"/>
    </source>
</evidence>
<dbReference type="InterPro" id="IPR000845">
    <property type="entry name" value="Nucleoside_phosphorylase_d"/>
</dbReference>
<dbReference type="GO" id="GO:0008782">
    <property type="term" value="F:adenosylhomocysteine nucleosidase activity"/>
    <property type="evidence" value="ECO:0007669"/>
    <property type="project" value="TreeGrafter"/>
</dbReference>
<gene>
    <name evidence="2" type="ORF">bcere0026_30070</name>
</gene>
<dbReference type="GO" id="GO:0005829">
    <property type="term" value="C:cytosol"/>
    <property type="evidence" value="ECO:0007669"/>
    <property type="project" value="TreeGrafter"/>
</dbReference>
<protein>
    <submittedName>
        <fullName evidence="2">Purine or other phosphorylase family 1</fullName>
    </submittedName>
</protein>